<dbReference type="EC" id="2.-.-.-" evidence="2"/>
<keyword evidence="2" id="KW-0808">Transferase</keyword>
<dbReference type="SUPFAM" id="SSF55729">
    <property type="entry name" value="Acyl-CoA N-acyltransferases (Nat)"/>
    <property type="match status" value="1"/>
</dbReference>
<comment type="caution">
    <text evidence="2">The sequence shown here is derived from an EMBL/GenBank/DDBJ whole genome shotgun (WGS) entry which is preliminary data.</text>
</comment>
<gene>
    <name evidence="2" type="ORF">P5G62_004010</name>
</gene>
<proteinExistence type="predicted"/>
<evidence type="ECO:0000313" key="3">
    <source>
        <dbReference type="Proteomes" id="UP001241748"/>
    </source>
</evidence>
<dbReference type="PANTHER" id="PTHR43792:SF1">
    <property type="entry name" value="N-ACETYLTRANSFERASE DOMAIN-CONTAINING PROTEIN"/>
    <property type="match status" value="1"/>
</dbReference>
<evidence type="ECO:0000259" key="1">
    <source>
        <dbReference type="Pfam" id="PF13302"/>
    </source>
</evidence>
<sequence>MLKKRDLQDTHVLFELMSHPDVFPFVRQKCSSYEEFIFMTKQTIEAEERGELISRTILDEWGAPIGTINLFDIEDNAGFLGTWLGKPFHGKGYNAPAKDAFFQEVFYTLGIETIFMRIRKVNIRSIKAAEKLPYVVKANETRKSLYDQLNADGDVYDLYEIPKDQYSFYLMRNNGSVQEEPSHLLEA</sequence>
<protein>
    <submittedName>
        <fullName evidence="2">GNAT family protein</fullName>
        <ecNumber evidence="2">2.-.-.-</ecNumber>
    </submittedName>
</protein>
<dbReference type="Pfam" id="PF13302">
    <property type="entry name" value="Acetyltransf_3"/>
    <property type="match status" value="1"/>
</dbReference>
<organism evidence="2 3">
    <name type="scientific">Neobacillus driksii</name>
    <dbReference type="NCBI Taxonomy" id="3035913"/>
    <lineage>
        <taxon>Bacteria</taxon>
        <taxon>Bacillati</taxon>
        <taxon>Bacillota</taxon>
        <taxon>Bacilli</taxon>
        <taxon>Bacillales</taxon>
        <taxon>Bacillaceae</taxon>
        <taxon>Neobacillus</taxon>
    </lineage>
</organism>
<evidence type="ECO:0000313" key="2">
    <source>
        <dbReference type="EMBL" id="MFB3166310.1"/>
    </source>
</evidence>
<dbReference type="InterPro" id="IPR016181">
    <property type="entry name" value="Acyl_CoA_acyltransferase"/>
</dbReference>
<reference evidence="2 3" key="1">
    <citation type="submission" date="2024-05" db="EMBL/GenBank/DDBJ databases">
        <authorList>
            <person name="Venkateswaran K."/>
        </authorList>
    </citation>
    <scope>NUCLEOTIDE SEQUENCE [LARGE SCALE GENOMIC DNA]</scope>
    <source>
        <strain evidence="2 3">179-C4-2-HS</strain>
    </source>
</reference>
<dbReference type="PANTHER" id="PTHR43792">
    <property type="entry name" value="GNAT FAMILY, PUTATIVE (AFU_ORTHOLOGUE AFUA_3G00765)-RELATED-RELATED"/>
    <property type="match status" value="1"/>
</dbReference>
<dbReference type="InterPro" id="IPR051531">
    <property type="entry name" value="N-acetyltransferase"/>
</dbReference>
<name>A0ABV4YN74_9BACI</name>
<dbReference type="Proteomes" id="UP001241748">
    <property type="component" value="Unassembled WGS sequence"/>
</dbReference>
<feature type="domain" description="N-acetyltransferase" evidence="1">
    <location>
        <begin position="6"/>
        <end position="132"/>
    </location>
</feature>
<dbReference type="RefSeq" id="WP_306073686.1">
    <property type="nucleotide sequence ID" value="NZ_JAROBZ020000001.1"/>
</dbReference>
<dbReference type="GO" id="GO:0016740">
    <property type="term" value="F:transferase activity"/>
    <property type="evidence" value="ECO:0007669"/>
    <property type="project" value="UniProtKB-KW"/>
</dbReference>
<dbReference type="EMBL" id="JAROBZ020000001">
    <property type="protein sequence ID" value="MFB3166310.1"/>
    <property type="molecule type" value="Genomic_DNA"/>
</dbReference>
<dbReference type="Gene3D" id="3.40.630.30">
    <property type="match status" value="1"/>
</dbReference>
<accession>A0ABV4YN74</accession>
<keyword evidence="3" id="KW-1185">Reference proteome</keyword>
<dbReference type="InterPro" id="IPR000182">
    <property type="entry name" value="GNAT_dom"/>
</dbReference>